<dbReference type="OMA" id="YIPCAIW"/>
<keyword evidence="3" id="KW-1185">Reference proteome</keyword>
<keyword evidence="1" id="KW-0472">Membrane</keyword>
<name>A0A9Q0MEE6_BLOTA</name>
<reference evidence="2" key="1">
    <citation type="submission" date="2022-12" db="EMBL/GenBank/DDBJ databases">
        <title>Genome assemblies of Blomia tropicalis.</title>
        <authorList>
            <person name="Cui Y."/>
        </authorList>
    </citation>
    <scope>NUCLEOTIDE SEQUENCE</scope>
    <source>
        <tissue evidence="2">Adult mites</tissue>
    </source>
</reference>
<organism evidence="2 3">
    <name type="scientific">Blomia tropicalis</name>
    <name type="common">Mite</name>
    <dbReference type="NCBI Taxonomy" id="40697"/>
    <lineage>
        <taxon>Eukaryota</taxon>
        <taxon>Metazoa</taxon>
        <taxon>Ecdysozoa</taxon>
        <taxon>Arthropoda</taxon>
        <taxon>Chelicerata</taxon>
        <taxon>Arachnida</taxon>
        <taxon>Acari</taxon>
        <taxon>Acariformes</taxon>
        <taxon>Sarcoptiformes</taxon>
        <taxon>Astigmata</taxon>
        <taxon>Glycyphagoidea</taxon>
        <taxon>Echimyopodidae</taxon>
        <taxon>Blomia</taxon>
    </lineage>
</organism>
<dbReference type="AlphaFoldDB" id="A0A9Q0MEE6"/>
<feature type="transmembrane region" description="Helical" evidence="1">
    <location>
        <begin position="115"/>
        <end position="135"/>
    </location>
</feature>
<sequence>MDEYEVDKPPAFTTKKLIVIGFCLGNIIMMIVYAAMSYTIAWRFLYEYESFAPHQVDDAKTIVIVTLVSLSIVSSAFSLFGIVSTIRADFKLSCIFAGLLLINTIMTLVNAIKRPYYWAAPTWSIITLLVLVIMMRDFHTVERNQKNQFRDHKTRTKELYFN</sequence>
<evidence type="ECO:0000256" key="1">
    <source>
        <dbReference type="SAM" id="Phobius"/>
    </source>
</evidence>
<gene>
    <name evidence="2" type="ORF">RDWZM_002991</name>
</gene>
<evidence type="ECO:0000313" key="3">
    <source>
        <dbReference type="Proteomes" id="UP001142055"/>
    </source>
</evidence>
<keyword evidence="1" id="KW-0812">Transmembrane</keyword>
<dbReference type="Proteomes" id="UP001142055">
    <property type="component" value="Chromosome 1"/>
</dbReference>
<feature type="transmembrane region" description="Helical" evidence="1">
    <location>
        <begin position="61"/>
        <end position="83"/>
    </location>
</feature>
<protein>
    <submittedName>
        <fullName evidence="2">Uncharacterized protein</fullName>
    </submittedName>
</protein>
<dbReference type="EMBL" id="JAPWDV010000001">
    <property type="protein sequence ID" value="KAJ6224446.1"/>
    <property type="molecule type" value="Genomic_DNA"/>
</dbReference>
<accession>A0A9Q0MEE6</accession>
<feature type="transmembrane region" description="Helical" evidence="1">
    <location>
        <begin position="17"/>
        <end position="41"/>
    </location>
</feature>
<comment type="caution">
    <text evidence="2">The sequence shown here is derived from an EMBL/GenBank/DDBJ whole genome shotgun (WGS) entry which is preliminary data.</text>
</comment>
<proteinExistence type="predicted"/>
<keyword evidence="1" id="KW-1133">Transmembrane helix</keyword>
<feature type="transmembrane region" description="Helical" evidence="1">
    <location>
        <begin position="90"/>
        <end position="109"/>
    </location>
</feature>
<dbReference type="OrthoDB" id="6506290at2759"/>
<evidence type="ECO:0000313" key="2">
    <source>
        <dbReference type="EMBL" id="KAJ6224446.1"/>
    </source>
</evidence>